<evidence type="ECO:0000259" key="1">
    <source>
        <dbReference type="Pfam" id="PF10145"/>
    </source>
</evidence>
<gene>
    <name evidence="2" type="ORF">LCGC14_0592400</name>
</gene>
<dbReference type="AlphaFoldDB" id="A0A0F9RWW0"/>
<protein>
    <recommendedName>
        <fullName evidence="1">Phage tail tape measure protein domain-containing protein</fullName>
    </recommendedName>
</protein>
<organism evidence="2">
    <name type="scientific">marine sediment metagenome</name>
    <dbReference type="NCBI Taxonomy" id="412755"/>
    <lineage>
        <taxon>unclassified sequences</taxon>
        <taxon>metagenomes</taxon>
        <taxon>ecological metagenomes</taxon>
    </lineage>
</organism>
<sequence length="761" mass="79937">MGARSRGGAPITTVATLLVRLKADTSNLIRGVGKAQLSIRGLLSIATKAAAGIGLVTAAIAGLSIKLAIDFESAFTGVRKTVDATEAQFQVLERGILDMSKRIPIAATEIAGVAEAAGQLGIAVDDILVFTEEMLKLGVATDLSAREGAIALARFSNVMGTSVEQVGNLVATIVGLGNNVAATEVEILNMATRLSKTGAIVGLTEADVLGLSAGLTELGIRAELGSTAFSRVFAEMASAAASGGKQLDRFAAVAGQSAIEFAALFKDNAVEAMVQFVEGLSQLKDADQNVFAFLDELGLGAVRVRDSLLGAALGSTGLRDAIALANAEFEVGSAANIEFQKRLDTSASRFSIFKNKIVTTGIKIGDALLPEVLRQLDALSDWLDQNEDRLAKAFVSFATAIVEALKDVIPVIRDIVTIIKTTAEFAAPVVKPVVKIGAAALGNLADPDPRSPREQAMVEQNRQFIARFEGANNELLLSMSSQAQERLAKLLSFQDSITSSVDGVEDGEQRFANVLSDLAEDITLAAAQLDAVNLLRRIREGRTLTRATTPEVDEAVTFGDFLVTERFANAENASIVLADATEQQDRLNAAFGDASDAVDRLLDALEDFAAFRMEQRVEAFFTSGAAGVAKLETEFSKLDSAWEAILPGLRALGVTVPEEWRVMFDRIQTETIDGAKRIGGGISGLLGVLIARRLMAAERFGDADPRAGLRTREALTGGGSGTVIKIEQLVIGEGAQTTTGEIATGIADGTRQALGAQAVGT</sequence>
<evidence type="ECO:0000313" key="2">
    <source>
        <dbReference type="EMBL" id="KKN54442.1"/>
    </source>
</evidence>
<name>A0A0F9RWW0_9ZZZZ</name>
<comment type="caution">
    <text evidence="2">The sequence shown here is derived from an EMBL/GenBank/DDBJ whole genome shotgun (WGS) entry which is preliminary data.</text>
</comment>
<feature type="domain" description="Phage tail tape measure protein" evidence="1">
    <location>
        <begin position="96"/>
        <end position="289"/>
    </location>
</feature>
<dbReference type="InterPro" id="IPR010090">
    <property type="entry name" value="Phage_tape_meas"/>
</dbReference>
<reference evidence="2" key="1">
    <citation type="journal article" date="2015" name="Nature">
        <title>Complex archaea that bridge the gap between prokaryotes and eukaryotes.</title>
        <authorList>
            <person name="Spang A."/>
            <person name="Saw J.H."/>
            <person name="Jorgensen S.L."/>
            <person name="Zaremba-Niedzwiedzka K."/>
            <person name="Martijn J."/>
            <person name="Lind A.E."/>
            <person name="van Eijk R."/>
            <person name="Schleper C."/>
            <person name="Guy L."/>
            <person name="Ettema T.J."/>
        </authorList>
    </citation>
    <scope>NUCLEOTIDE SEQUENCE</scope>
</reference>
<dbReference type="EMBL" id="LAZR01000929">
    <property type="protein sequence ID" value="KKN54442.1"/>
    <property type="molecule type" value="Genomic_DNA"/>
</dbReference>
<dbReference type="NCBIfam" id="TIGR01760">
    <property type="entry name" value="tape_meas_TP901"/>
    <property type="match status" value="1"/>
</dbReference>
<accession>A0A0F9RWW0</accession>
<proteinExistence type="predicted"/>
<dbReference type="Pfam" id="PF10145">
    <property type="entry name" value="PhageMin_Tail"/>
    <property type="match status" value="1"/>
</dbReference>